<evidence type="ECO:0000313" key="3">
    <source>
        <dbReference type="Proteomes" id="UP000014760"/>
    </source>
</evidence>
<evidence type="ECO:0000313" key="1">
    <source>
        <dbReference type="EMBL" id="ELT91321.1"/>
    </source>
</evidence>
<dbReference type="AlphaFoldDB" id="R7TIH7"/>
<accession>R7TIH7</accession>
<dbReference type="OrthoDB" id="6131287at2759"/>
<evidence type="ECO:0000313" key="2">
    <source>
        <dbReference type="EnsemblMetazoa" id="CapteP211394"/>
    </source>
</evidence>
<dbReference type="EnsemblMetazoa" id="CapteT211394">
    <property type="protein sequence ID" value="CapteP211394"/>
    <property type="gene ID" value="CapteG211394"/>
</dbReference>
<dbReference type="HOGENOM" id="CLU_1628618_0_0_1"/>
<gene>
    <name evidence="1" type="ORF">CAPTEDRAFT_211394</name>
</gene>
<name>R7TIH7_CAPTE</name>
<dbReference type="EMBL" id="KB310544">
    <property type="protein sequence ID" value="ELT91321.1"/>
    <property type="molecule type" value="Genomic_DNA"/>
</dbReference>
<reference evidence="1 3" key="2">
    <citation type="journal article" date="2013" name="Nature">
        <title>Insights into bilaterian evolution from three spiralian genomes.</title>
        <authorList>
            <person name="Simakov O."/>
            <person name="Marletaz F."/>
            <person name="Cho S.J."/>
            <person name="Edsinger-Gonzales E."/>
            <person name="Havlak P."/>
            <person name="Hellsten U."/>
            <person name="Kuo D.H."/>
            <person name="Larsson T."/>
            <person name="Lv J."/>
            <person name="Arendt D."/>
            <person name="Savage R."/>
            <person name="Osoegawa K."/>
            <person name="de Jong P."/>
            <person name="Grimwood J."/>
            <person name="Chapman J.A."/>
            <person name="Shapiro H."/>
            <person name="Aerts A."/>
            <person name="Otillar R.P."/>
            <person name="Terry A.Y."/>
            <person name="Boore J.L."/>
            <person name="Grigoriev I.V."/>
            <person name="Lindberg D.R."/>
            <person name="Seaver E.C."/>
            <person name="Weisblat D.A."/>
            <person name="Putnam N.H."/>
            <person name="Rokhsar D.S."/>
        </authorList>
    </citation>
    <scope>NUCLEOTIDE SEQUENCE</scope>
    <source>
        <strain evidence="1 3">I ESC-2004</strain>
    </source>
</reference>
<reference evidence="3" key="1">
    <citation type="submission" date="2012-12" db="EMBL/GenBank/DDBJ databases">
        <authorList>
            <person name="Hellsten U."/>
            <person name="Grimwood J."/>
            <person name="Chapman J.A."/>
            <person name="Shapiro H."/>
            <person name="Aerts A."/>
            <person name="Otillar R.P."/>
            <person name="Terry A.Y."/>
            <person name="Boore J.L."/>
            <person name="Simakov O."/>
            <person name="Marletaz F."/>
            <person name="Cho S.-J."/>
            <person name="Edsinger-Gonzales E."/>
            <person name="Havlak P."/>
            <person name="Kuo D.-H."/>
            <person name="Larsson T."/>
            <person name="Lv J."/>
            <person name="Arendt D."/>
            <person name="Savage R."/>
            <person name="Osoegawa K."/>
            <person name="de Jong P."/>
            <person name="Lindberg D.R."/>
            <person name="Seaver E.C."/>
            <person name="Weisblat D.A."/>
            <person name="Putnam N.H."/>
            <person name="Grigoriev I.V."/>
            <person name="Rokhsar D.S."/>
        </authorList>
    </citation>
    <scope>NUCLEOTIDE SEQUENCE</scope>
    <source>
        <strain evidence="3">I ESC-2004</strain>
    </source>
</reference>
<protein>
    <submittedName>
        <fullName evidence="1 2">Uncharacterized protein</fullName>
    </submittedName>
</protein>
<reference evidence="2" key="3">
    <citation type="submission" date="2015-06" db="UniProtKB">
        <authorList>
            <consortium name="EnsemblMetazoa"/>
        </authorList>
    </citation>
    <scope>IDENTIFICATION</scope>
</reference>
<proteinExistence type="predicted"/>
<organism evidence="1">
    <name type="scientific">Capitella teleta</name>
    <name type="common">Polychaete worm</name>
    <dbReference type="NCBI Taxonomy" id="283909"/>
    <lineage>
        <taxon>Eukaryota</taxon>
        <taxon>Metazoa</taxon>
        <taxon>Spiralia</taxon>
        <taxon>Lophotrochozoa</taxon>
        <taxon>Annelida</taxon>
        <taxon>Polychaeta</taxon>
        <taxon>Sedentaria</taxon>
        <taxon>Scolecida</taxon>
        <taxon>Capitellidae</taxon>
        <taxon>Capitella</taxon>
    </lineage>
</organism>
<dbReference type="OMA" id="KSFLACY"/>
<keyword evidence="3" id="KW-1185">Reference proteome</keyword>
<sequence length="163" mass="18259">MTSDGTERKARICKALFMQKNATLLTLHFYASFLPLLKNYVLLFQSRESLIHKLYDNEVQLTKDGGGVMKIINSCRDATVKQGFFTRAKSAYLAVGKYLLKTLPLGNKTIMHVSSLDPGARGHAPTLKFMRRFASLVPTCSVTMNLTDTSSKYSHITVTMLFL</sequence>
<dbReference type="Proteomes" id="UP000014760">
    <property type="component" value="Unassembled WGS sequence"/>
</dbReference>
<dbReference type="EMBL" id="AMQN01013847">
    <property type="status" value="NOT_ANNOTATED_CDS"/>
    <property type="molecule type" value="Genomic_DNA"/>
</dbReference>